<evidence type="ECO:0000256" key="2">
    <source>
        <dbReference type="SAM" id="SignalP"/>
    </source>
</evidence>
<dbReference type="KEGG" id="tbw:NCTC13354_00649"/>
<feature type="region of interest" description="Disordered" evidence="1">
    <location>
        <begin position="26"/>
        <end position="45"/>
    </location>
</feature>
<feature type="domain" description="Solute-binding protein family 5" evidence="3">
    <location>
        <begin position="122"/>
        <end position="474"/>
    </location>
</feature>
<dbReference type="Gene3D" id="3.90.76.10">
    <property type="entry name" value="Dipeptide-binding Protein, Domain 1"/>
    <property type="match status" value="1"/>
</dbReference>
<dbReference type="Gene3D" id="3.40.190.10">
    <property type="entry name" value="Periplasmic binding protein-like II"/>
    <property type="match status" value="1"/>
</dbReference>
<dbReference type="EMBL" id="LR134476">
    <property type="protein sequence ID" value="VEI12951.1"/>
    <property type="molecule type" value="Genomic_DNA"/>
</dbReference>
<dbReference type="RefSeq" id="WP_126416115.1">
    <property type="nucleotide sequence ID" value="NZ_LR134476.1"/>
</dbReference>
<feature type="signal peptide" evidence="2">
    <location>
        <begin position="1"/>
        <end position="20"/>
    </location>
</feature>
<dbReference type="PROSITE" id="PS51257">
    <property type="entry name" value="PROKAR_LIPOPROTEIN"/>
    <property type="match status" value="1"/>
</dbReference>
<dbReference type="Proteomes" id="UP000269542">
    <property type="component" value="Chromosome"/>
</dbReference>
<reference evidence="4 5" key="1">
    <citation type="submission" date="2018-12" db="EMBL/GenBank/DDBJ databases">
        <authorList>
            <consortium name="Pathogen Informatics"/>
        </authorList>
    </citation>
    <scope>NUCLEOTIDE SEQUENCE [LARGE SCALE GENOMIC DNA]</scope>
    <source>
        <strain evidence="4 5">NCTC13354</strain>
    </source>
</reference>
<dbReference type="Pfam" id="PF00496">
    <property type="entry name" value="SBP_bac_5"/>
    <property type="match status" value="1"/>
</dbReference>
<organism evidence="4 5">
    <name type="scientific">Trueperella bialowiezensis</name>
    <dbReference type="NCBI Taxonomy" id="312285"/>
    <lineage>
        <taxon>Bacteria</taxon>
        <taxon>Bacillati</taxon>
        <taxon>Actinomycetota</taxon>
        <taxon>Actinomycetes</taxon>
        <taxon>Actinomycetales</taxon>
        <taxon>Actinomycetaceae</taxon>
        <taxon>Trueperella</taxon>
    </lineage>
</organism>
<dbReference type="CDD" id="cd08501">
    <property type="entry name" value="PBP2_Lpqw"/>
    <property type="match status" value="1"/>
</dbReference>
<gene>
    <name evidence="4" type="primary">appA</name>
    <name evidence="4" type="ORF">NCTC13354_00649</name>
</gene>
<dbReference type="InterPro" id="IPR030678">
    <property type="entry name" value="Peptide/Ni-bd"/>
</dbReference>
<proteinExistence type="predicted"/>
<evidence type="ECO:0000313" key="5">
    <source>
        <dbReference type="Proteomes" id="UP000269542"/>
    </source>
</evidence>
<sequence>MQLKKASIALLAAAALALSACSTGGSNKGDGGDGGSDLPASDYNKVDPAELQDGGKLSLTIGAYPENWNRWHLDGNTVDLASKIGSFVNPVNWIYDENGNFDVNPNYVESYTMNDKGDGESAMILTMNLNPNAKWNSGTPITYADYEATWKACSGQIEDVTCPSPDGWNEIESIEKGENEFQVVVKYNTVYPDWSANMSEIGPAEGLSDAATFNEGWKDAVESAKYMAGPFIPTNSNTAQGVLTLERNPNWWGPTPKLDTVTFSALEQEPAAAAFANSEIDALNFIVDAASYETANKRQDVDIKMSSSVQWRHFTFNSRAGVLQDKLVRQGIQHAIDTADIAASDLAGLPSAELNLHLGNHFFMPNQDGYVDNSVEFSEELAKEKFEEAGYVMNESTGYYEKDGQELAFRYLRLPGNHASENEGAMLTEQMQKVGVRVTYTDTEPKDFFTQIQNGEYESTSFAWQGTPYPMANVGQIYGKPLDDEGRQLNSNFTGLEVPEIDALIPQIASETDDAKRRELTNEADKLVWDNVMVLPLYYRANITAIPSNLANYGSTAFETLLVENIGYIK</sequence>
<keyword evidence="5" id="KW-1185">Reference proteome</keyword>
<feature type="compositionally biased region" description="Gly residues" evidence="1">
    <location>
        <begin position="26"/>
        <end position="35"/>
    </location>
</feature>
<dbReference type="InterPro" id="IPR039424">
    <property type="entry name" value="SBP_5"/>
</dbReference>
<dbReference type="GO" id="GO:0015833">
    <property type="term" value="P:peptide transport"/>
    <property type="evidence" value="ECO:0007669"/>
    <property type="project" value="TreeGrafter"/>
</dbReference>
<dbReference type="PANTHER" id="PTHR30290">
    <property type="entry name" value="PERIPLASMIC BINDING COMPONENT OF ABC TRANSPORTER"/>
    <property type="match status" value="1"/>
</dbReference>
<accession>A0A448PDD8</accession>
<evidence type="ECO:0000313" key="4">
    <source>
        <dbReference type="EMBL" id="VEI12951.1"/>
    </source>
</evidence>
<dbReference type="OrthoDB" id="7888869at2"/>
<dbReference type="PIRSF" id="PIRSF002741">
    <property type="entry name" value="MppA"/>
    <property type="match status" value="1"/>
</dbReference>
<feature type="chain" id="PRO_5039034978" evidence="2">
    <location>
        <begin position="21"/>
        <end position="570"/>
    </location>
</feature>
<dbReference type="AlphaFoldDB" id="A0A448PDD8"/>
<dbReference type="InterPro" id="IPR000914">
    <property type="entry name" value="SBP_5_dom"/>
</dbReference>
<dbReference type="GO" id="GO:1904680">
    <property type="term" value="F:peptide transmembrane transporter activity"/>
    <property type="evidence" value="ECO:0007669"/>
    <property type="project" value="TreeGrafter"/>
</dbReference>
<dbReference type="GO" id="GO:0042597">
    <property type="term" value="C:periplasmic space"/>
    <property type="evidence" value="ECO:0007669"/>
    <property type="project" value="UniProtKB-ARBA"/>
</dbReference>
<dbReference type="Gene3D" id="3.10.105.10">
    <property type="entry name" value="Dipeptide-binding Protein, Domain 3"/>
    <property type="match status" value="1"/>
</dbReference>
<evidence type="ECO:0000256" key="1">
    <source>
        <dbReference type="SAM" id="MobiDB-lite"/>
    </source>
</evidence>
<name>A0A448PDD8_9ACTO</name>
<dbReference type="PANTHER" id="PTHR30290:SF65">
    <property type="entry name" value="MONOACYL PHOSPHATIDYLINOSITOL TETRAMANNOSIDE-BINDING PROTEIN LPQW-RELATED"/>
    <property type="match status" value="1"/>
</dbReference>
<dbReference type="SUPFAM" id="SSF53850">
    <property type="entry name" value="Periplasmic binding protein-like II"/>
    <property type="match status" value="1"/>
</dbReference>
<evidence type="ECO:0000259" key="3">
    <source>
        <dbReference type="Pfam" id="PF00496"/>
    </source>
</evidence>
<protein>
    <submittedName>
        <fullName evidence="4">Oligopeptide-binding protein AppA</fullName>
    </submittedName>
</protein>
<dbReference type="GO" id="GO:0043190">
    <property type="term" value="C:ATP-binding cassette (ABC) transporter complex"/>
    <property type="evidence" value="ECO:0007669"/>
    <property type="project" value="InterPro"/>
</dbReference>
<keyword evidence="2" id="KW-0732">Signal</keyword>